<evidence type="ECO:0000313" key="3">
    <source>
        <dbReference type="Proteomes" id="UP000837857"/>
    </source>
</evidence>
<feature type="non-terminal residue" evidence="2">
    <location>
        <position position="161"/>
    </location>
</feature>
<keyword evidence="3" id="KW-1185">Reference proteome</keyword>
<organism evidence="2 3">
    <name type="scientific">Iphiclides podalirius</name>
    <name type="common">scarce swallowtail</name>
    <dbReference type="NCBI Taxonomy" id="110791"/>
    <lineage>
        <taxon>Eukaryota</taxon>
        <taxon>Metazoa</taxon>
        <taxon>Ecdysozoa</taxon>
        <taxon>Arthropoda</taxon>
        <taxon>Hexapoda</taxon>
        <taxon>Insecta</taxon>
        <taxon>Pterygota</taxon>
        <taxon>Neoptera</taxon>
        <taxon>Endopterygota</taxon>
        <taxon>Lepidoptera</taxon>
        <taxon>Glossata</taxon>
        <taxon>Ditrysia</taxon>
        <taxon>Papilionoidea</taxon>
        <taxon>Papilionidae</taxon>
        <taxon>Papilioninae</taxon>
        <taxon>Iphiclides</taxon>
    </lineage>
</organism>
<evidence type="ECO:0000256" key="1">
    <source>
        <dbReference type="SAM" id="MobiDB-lite"/>
    </source>
</evidence>
<proteinExistence type="predicted"/>
<dbReference type="EMBL" id="OW152824">
    <property type="protein sequence ID" value="CAH2040114.1"/>
    <property type="molecule type" value="Genomic_DNA"/>
</dbReference>
<gene>
    <name evidence="2" type="ORF">IPOD504_LOCUS2291</name>
</gene>
<feature type="region of interest" description="Disordered" evidence="1">
    <location>
        <begin position="1"/>
        <end position="58"/>
    </location>
</feature>
<evidence type="ECO:0000313" key="2">
    <source>
        <dbReference type="EMBL" id="CAH2040114.1"/>
    </source>
</evidence>
<reference evidence="2" key="1">
    <citation type="submission" date="2022-03" db="EMBL/GenBank/DDBJ databases">
        <authorList>
            <person name="Martin H S."/>
        </authorList>
    </citation>
    <scope>NUCLEOTIDE SEQUENCE</scope>
</reference>
<name>A0ABN8HW73_9NEOP</name>
<dbReference type="Proteomes" id="UP000837857">
    <property type="component" value="Chromosome 12"/>
</dbReference>
<sequence length="161" mass="17527">MSDRNPRTAGPLRFGRGMRRHERPANGSVADSSHIPKPSAPTTHGIPPPPPPPAESRGIVRGRMHAKVRGERTAVHAMGNCPHAWHATVICIAVARLLYVIASVEFAISSDGYLEGKTKAAGIWGIGMSHFEQTLEIFNACSKEFIIIVIERATIVFKNML</sequence>
<accession>A0ABN8HW73</accession>
<protein>
    <submittedName>
        <fullName evidence="2">Uncharacterized protein</fullName>
    </submittedName>
</protein>